<sequence length="208" mass="24239">MKRRVQRLFCNQHSKTIIKVIYILCAATLTTSIIVGAILVHLLVLPFLHESGFEPSTCYIVKTELHMPVLKCENKCSKERSAFPCLRVTILYEKMGRNKTGILFDTIATHQNYRRNGCVTSSCHQRWEENIFVVNMFKADLQKRGKFNCFISAEHDDEALMFKFYRPTTIFYALFWPAFTFSVSLFTIIVIYAVDRCKVWRSDALWIA</sequence>
<keyword evidence="2" id="KW-0813">Transport</keyword>
<evidence type="ECO:0000256" key="9">
    <source>
        <dbReference type="SAM" id="Phobius"/>
    </source>
</evidence>
<dbReference type="GO" id="GO:0015269">
    <property type="term" value="F:calcium-activated potassium channel activity"/>
    <property type="evidence" value="ECO:0007669"/>
    <property type="project" value="InterPro"/>
</dbReference>
<evidence type="ECO:0000256" key="7">
    <source>
        <dbReference type="ARBA" id="ARBA00023180"/>
    </source>
</evidence>
<dbReference type="EMBL" id="UYSU01035366">
    <property type="protein sequence ID" value="VDL96024.1"/>
    <property type="molecule type" value="Genomic_DNA"/>
</dbReference>
<gene>
    <name evidence="10" type="ORF">SSLN_LOCUS9639</name>
</gene>
<feature type="transmembrane region" description="Helical" evidence="9">
    <location>
        <begin position="20"/>
        <end position="44"/>
    </location>
</feature>
<dbReference type="PANTHER" id="PTHR10258:SF8">
    <property type="entry name" value="CALCIUM-ACTIVATED POTASSIUM CHANNEL BK ALPHA SUBUNIT DOMAIN-CONTAINING PROTEIN"/>
    <property type="match status" value="1"/>
</dbReference>
<organism evidence="12">
    <name type="scientific">Schistocephalus solidus</name>
    <name type="common">Tapeworm</name>
    <dbReference type="NCBI Taxonomy" id="70667"/>
    <lineage>
        <taxon>Eukaryota</taxon>
        <taxon>Metazoa</taxon>
        <taxon>Spiralia</taxon>
        <taxon>Lophotrochozoa</taxon>
        <taxon>Platyhelminthes</taxon>
        <taxon>Cestoda</taxon>
        <taxon>Eucestoda</taxon>
        <taxon>Diphyllobothriidea</taxon>
        <taxon>Diphyllobothriidae</taxon>
        <taxon>Schistocephalus</taxon>
    </lineage>
</organism>
<dbReference type="Proteomes" id="UP000275846">
    <property type="component" value="Unassembled WGS sequence"/>
</dbReference>
<dbReference type="GO" id="GO:0015459">
    <property type="term" value="F:potassium channel regulator activity"/>
    <property type="evidence" value="ECO:0007669"/>
    <property type="project" value="TreeGrafter"/>
</dbReference>
<evidence type="ECO:0000256" key="8">
    <source>
        <dbReference type="ARBA" id="ARBA00023303"/>
    </source>
</evidence>
<dbReference type="GO" id="GO:0005513">
    <property type="term" value="P:detection of calcium ion"/>
    <property type="evidence" value="ECO:0007669"/>
    <property type="project" value="TreeGrafter"/>
</dbReference>
<proteinExistence type="predicted"/>
<protein>
    <submittedName>
        <fullName evidence="12">Calcium-activated potassium channel subunit beta-1</fullName>
    </submittedName>
</protein>
<dbReference type="OrthoDB" id="6241708at2759"/>
<evidence type="ECO:0000256" key="4">
    <source>
        <dbReference type="ARBA" id="ARBA00022989"/>
    </source>
</evidence>
<evidence type="ECO:0000313" key="12">
    <source>
        <dbReference type="WBParaSite" id="SSLN_0001000101-mRNA-1"/>
    </source>
</evidence>
<keyword evidence="7" id="KW-0325">Glycoprotein</keyword>
<evidence type="ECO:0000256" key="3">
    <source>
        <dbReference type="ARBA" id="ARBA00022692"/>
    </source>
</evidence>
<keyword evidence="8" id="KW-0407">Ion channel</keyword>
<dbReference type="AlphaFoldDB" id="A0A183SZJ1"/>
<dbReference type="WBParaSite" id="SSLN_0001000101-mRNA-1">
    <property type="protein sequence ID" value="SSLN_0001000101-mRNA-1"/>
    <property type="gene ID" value="SSLN_0001000101"/>
</dbReference>
<feature type="transmembrane region" description="Helical" evidence="9">
    <location>
        <begin position="170"/>
        <end position="194"/>
    </location>
</feature>
<keyword evidence="3 9" id="KW-0812">Transmembrane</keyword>
<keyword evidence="4 9" id="KW-1133">Transmembrane helix</keyword>
<reference evidence="10 11" key="2">
    <citation type="submission" date="2018-11" db="EMBL/GenBank/DDBJ databases">
        <authorList>
            <consortium name="Pathogen Informatics"/>
        </authorList>
    </citation>
    <scope>NUCLEOTIDE SEQUENCE [LARGE SCALE GENOMIC DNA]</scope>
    <source>
        <strain evidence="10 11">NST_G2</strain>
    </source>
</reference>
<dbReference type="PANTHER" id="PTHR10258">
    <property type="entry name" value="CALCIUM-ACTIVATED POTASSIUM CHANNEL SUBUNIT BETA"/>
    <property type="match status" value="1"/>
</dbReference>
<accession>A0A183SZJ1</accession>
<comment type="subcellular location">
    <subcellularLocation>
        <location evidence="1">Membrane</location>
        <topology evidence="1">Multi-pass membrane protein</topology>
    </subcellularLocation>
</comment>
<keyword evidence="11" id="KW-1185">Reference proteome</keyword>
<dbReference type="InterPro" id="IPR003930">
    <property type="entry name" value="K_chnl_Ca-activ_BK_bsu"/>
</dbReference>
<keyword evidence="5" id="KW-0406">Ion transport</keyword>
<reference evidence="12" key="1">
    <citation type="submission" date="2016-06" db="UniProtKB">
        <authorList>
            <consortium name="WormBaseParasite"/>
        </authorList>
    </citation>
    <scope>IDENTIFICATION</scope>
</reference>
<evidence type="ECO:0000256" key="1">
    <source>
        <dbReference type="ARBA" id="ARBA00004141"/>
    </source>
</evidence>
<evidence type="ECO:0000313" key="11">
    <source>
        <dbReference type="Proteomes" id="UP000275846"/>
    </source>
</evidence>
<evidence type="ECO:0000256" key="2">
    <source>
        <dbReference type="ARBA" id="ARBA00022448"/>
    </source>
</evidence>
<evidence type="ECO:0000256" key="5">
    <source>
        <dbReference type="ARBA" id="ARBA00023065"/>
    </source>
</evidence>
<dbReference type="Pfam" id="PF03185">
    <property type="entry name" value="CaKB"/>
    <property type="match status" value="1"/>
</dbReference>
<evidence type="ECO:0000256" key="6">
    <source>
        <dbReference type="ARBA" id="ARBA00023136"/>
    </source>
</evidence>
<keyword evidence="6 9" id="KW-0472">Membrane</keyword>
<name>A0A183SZJ1_SCHSO</name>
<evidence type="ECO:0000313" key="10">
    <source>
        <dbReference type="EMBL" id="VDL96024.1"/>
    </source>
</evidence>
<dbReference type="GO" id="GO:0008076">
    <property type="term" value="C:voltage-gated potassium channel complex"/>
    <property type="evidence" value="ECO:0007669"/>
    <property type="project" value="TreeGrafter"/>
</dbReference>